<dbReference type="PANTHER" id="PTHR44591:SF14">
    <property type="entry name" value="PROTEIN PILG"/>
    <property type="match status" value="1"/>
</dbReference>
<keyword evidence="1 3" id="KW-0597">Phosphoprotein</keyword>
<feature type="domain" description="Response regulatory" evidence="4">
    <location>
        <begin position="3"/>
        <end position="117"/>
    </location>
</feature>
<dbReference type="Gene3D" id="3.30.565.10">
    <property type="entry name" value="Histidine kinase-like ATPase, C-terminal domain"/>
    <property type="match status" value="1"/>
</dbReference>
<dbReference type="Pfam" id="PF13581">
    <property type="entry name" value="HATPase_c_2"/>
    <property type="match status" value="1"/>
</dbReference>
<dbReference type="PANTHER" id="PTHR44591">
    <property type="entry name" value="STRESS RESPONSE REGULATOR PROTEIN 1"/>
    <property type="match status" value="1"/>
</dbReference>
<dbReference type="InterPro" id="IPR001789">
    <property type="entry name" value="Sig_transdc_resp-reg_receiver"/>
</dbReference>
<gene>
    <name evidence="5" type="ORF">FF011L_09830</name>
</gene>
<dbReference type="AlphaFoldDB" id="A0A517MBI6"/>
<dbReference type="CDD" id="cd16936">
    <property type="entry name" value="HATPase_RsbW-like"/>
    <property type="match status" value="1"/>
</dbReference>
<dbReference type="OrthoDB" id="9770645at2"/>
<dbReference type="Proteomes" id="UP000320672">
    <property type="component" value="Chromosome"/>
</dbReference>
<reference evidence="5 6" key="1">
    <citation type="submission" date="2019-02" db="EMBL/GenBank/DDBJ databases">
        <title>Deep-cultivation of Planctomycetes and their phenomic and genomic characterization uncovers novel biology.</title>
        <authorList>
            <person name="Wiegand S."/>
            <person name="Jogler M."/>
            <person name="Boedeker C."/>
            <person name="Pinto D."/>
            <person name="Vollmers J."/>
            <person name="Rivas-Marin E."/>
            <person name="Kohn T."/>
            <person name="Peeters S.H."/>
            <person name="Heuer A."/>
            <person name="Rast P."/>
            <person name="Oberbeckmann S."/>
            <person name="Bunk B."/>
            <person name="Jeske O."/>
            <person name="Meyerdierks A."/>
            <person name="Storesund J.E."/>
            <person name="Kallscheuer N."/>
            <person name="Luecker S."/>
            <person name="Lage O.M."/>
            <person name="Pohl T."/>
            <person name="Merkel B.J."/>
            <person name="Hornburger P."/>
            <person name="Mueller R.-W."/>
            <person name="Bruemmer F."/>
            <person name="Labrenz M."/>
            <person name="Spormann A.M."/>
            <person name="Op den Camp H."/>
            <person name="Overmann J."/>
            <person name="Amann R."/>
            <person name="Jetten M.S.M."/>
            <person name="Mascher T."/>
            <person name="Medema M.H."/>
            <person name="Devos D.P."/>
            <person name="Kaster A.-K."/>
            <person name="Ovreas L."/>
            <person name="Rohde M."/>
            <person name="Galperin M.Y."/>
            <person name="Jogler C."/>
        </authorList>
    </citation>
    <scope>NUCLEOTIDE SEQUENCE [LARGE SCALE GENOMIC DNA]</scope>
    <source>
        <strain evidence="5 6">FF011L</strain>
    </source>
</reference>
<dbReference type="PROSITE" id="PS50110">
    <property type="entry name" value="RESPONSE_REGULATORY"/>
    <property type="match status" value="1"/>
</dbReference>
<dbReference type="GO" id="GO:0000160">
    <property type="term" value="P:phosphorelay signal transduction system"/>
    <property type="evidence" value="ECO:0007669"/>
    <property type="project" value="UniProtKB-KW"/>
</dbReference>
<sequence length="300" mass="33401">MTRILIVEDSPTQATQIRFLIEEAGYDAVVAEDGLAALESLANQPCDIVLTDLHMPNMNGLQLVEEVRNRYETIPVILITNDGTETIAAQALQKGAASYIPKRYLDSTLLSTLKGIVEMQDAAKSRQHILNTLVESRSKYILGNNQELVAVLVQHLETELRTFDFGDETGLFQISMALTEAVLNAMDHGNLELSSALRSDAEAYQKLRDERCSTPPYESRRVALSVELTAEKIKLVVADEGKGFDPSTIPDPTDPENLMRENGRGLMLIYSFMDEIHHNETGNEITMIKHRRDPDAEESA</sequence>
<keyword evidence="2" id="KW-0902">Two-component regulatory system</keyword>
<dbReference type="InterPro" id="IPR036890">
    <property type="entry name" value="HATPase_C_sf"/>
</dbReference>
<evidence type="ECO:0000256" key="3">
    <source>
        <dbReference type="PROSITE-ProRule" id="PRU00169"/>
    </source>
</evidence>
<evidence type="ECO:0000313" key="6">
    <source>
        <dbReference type="Proteomes" id="UP000320672"/>
    </source>
</evidence>
<name>A0A517MBI6_9BACT</name>
<dbReference type="Pfam" id="PF00072">
    <property type="entry name" value="Response_reg"/>
    <property type="match status" value="1"/>
</dbReference>
<dbReference type="KEGG" id="rml:FF011L_09830"/>
<dbReference type="Gene3D" id="3.40.50.2300">
    <property type="match status" value="1"/>
</dbReference>
<evidence type="ECO:0000256" key="1">
    <source>
        <dbReference type="ARBA" id="ARBA00022553"/>
    </source>
</evidence>
<dbReference type="InterPro" id="IPR011006">
    <property type="entry name" value="CheY-like_superfamily"/>
</dbReference>
<accession>A0A517MBI6</accession>
<dbReference type="EMBL" id="CP036262">
    <property type="protein sequence ID" value="QDS92246.1"/>
    <property type="molecule type" value="Genomic_DNA"/>
</dbReference>
<dbReference type="InterPro" id="IPR050595">
    <property type="entry name" value="Bact_response_regulator"/>
</dbReference>
<evidence type="ECO:0000259" key="4">
    <source>
        <dbReference type="PROSITE" id="PS50110"/>
    </source>
</evidence>
<dbReference type="CDD" id="cd00156">
    <property type="entry name" value="REC"/>
    <property type="match status" value="1"/>
</dbReference>
<protein>
    <recommendedName>
        <fullName evidence="4">Response regulatory domain-containing protein</fullName>
    </recommendedName>
</protein>
<feature type="modified residue" description="4-aspartylphosphate" evidence="3">
    <location>
        <position position="52"/>
    </location>
</feature>
<dbReference type="SUPFAM" id="SSF55874">
    <property type="entry name" value="ATPase domain of HSP90 chaperone/DNA topoisomerase II/histidine kinase"/>
    <property type="match status" value="1"/>
</dbReference>
<dbReference type="SUPFAM" id="SSF52172">
    <property type="entry name" value="CheY-like"/>
    <property type="match status" value="1"/>
</dbReference>
<organism evidence="5 6">
    <name type="scientific">Roseimaritima multifibrata</name>
    <dbReference type="NCBI Taxonomy" id="1930274"/>
    <lineage>
        <taxon>Bacteria</taxon>
        <taxon>Pseudomonadati</taxon>
        <taxon>Planctomycetota</taxon>
        <taxon>Planctomycetia</taxon>
        <taxon>Pirellulales</taxon>
        <taxon>Pirellulaceae</taxon>
        <taxon>Roseimaritima</taxon>
    </lineage>
</organism>
<evidence type="ECO:0000313" key="5">
    <source>
        <dbReference type="EMBL" id="QDS92246.1"/>
    </source>
</evidence>
<evidence type="ECO:0000256" key="2">
    <source>
        <dbReference type="ARBA" id="ARBA00023012"/>
    </source>
</evidence>
<dbReference type="SMART" id="SM00448">
    <property type="entry name" value="REC"/>
    <property type="match status" value="1"/>
</dbReference>
<proteinExistence type="predicted"/>
<dbReference type="InterPro" id="IPR003594">
    <property type="entry name" value="HATPase_dom"/>
</dbReference>
<dbReference type="RefSeq" id="WP_145350541.1">
    <property type="nucleotide sequence ID" value="NZ_CP036262.1"/>
</dbReference>
<keyword evidence="6" id="KW-1185">Reference proteome</keyword>